<protein>
    <submittedName>
        <fullName evidence="1">Uncharacterized protein</fullName>
    </submittedName>
</protein>
<sequence length="58" mass="6592">MGFASSRFQTLLEIETIHKKGLLPETGRRPFLSIFYTLNDQGKFQPENVVRYCALSAA</sequence>
<gene>
    <name evidence="1" type="ORF">ATPR_1908</name>
</gene>
<reference evidence="1 2" key="1">
    <citation type="journal article" date="2011" name="Biochem. Biophys. Res. Commun.">
        <title>Increased number of Arginine-based salt bridges contributes to the thermotolerance of thermotolerant acetic acid bacteria, Acetobacter tropicalis SKU1100.</title>
        <authorList>
            <person name="Matsutani M."/>
            <person name="Hirakawa H."/>
            <person name="Nishikura M."/>
            <person name="Soemphol W."/>
            <person name="Ali I.A.I."/>
            <person name="Yakushi T."/>
            <person name="Matsushita K."/>
        </authorList>
    </citation>
    <scope>NUCLEOTIDE SEQUENCE [LARGE SCALE GENOMIC DNA]</scope>
    <source>
        <strain evidence="1 2">NBRC 101654</strain>
    </source>
</reference>
<evidence type="ECO:0000313" key="1">
    <source>
        <dbReference type="EMBL" id="GAA08904.1"/>
    </source>
</evidence>
<organism evidence="1 2">
    <name type="scientific">Acetobacter tropicalis NBRC 101654</name>
    <dbReference type="NCBI Taxonomy" id="749388"/>
    <lineage>
        <taxon>Bacteria</taxon>
        <taxon>Pseudomonadati</taxon>
        <taxon>Pseudomonadota</taxon>
        <taxon>Alphaproteobacteria</taxon>
        <taxon>Acetobacterales</taxon>
        <taxon>Acetobacteraceae</taxon>
        <taxon>Acetobacter</taxon>
    </lineage>
</organism>
<accession>F7VEV9</accession>
<dbReference type="EMBL" id="BABS01000055">
    <property type="protein sequence ID" value="GAA08904.1"/>
    <property type="molecule type" value="Genomic_DNA"/>
</dbReference>
<proteinExistence type="predicted"/>
<evidence type="ECO:0000313" key="2">
    <source>
        <dbReference type="Proteomes" id="UP000004319"/>
    </source>
</evidence>
<dbReference type="Proteomes" id="UP000004319">
    <property type="component" value="Unassembled WGS sequence"/>
</dbReference>
<name>F7VEV9_9PROT</name>
<comment type="caution">
    <text evidence="1">The sequence shown here is derived from an EMBL/GenBank/DDBJ whole genome shotgun (WGS) entry which is preliminary data.</text>
</comment>
<dbReference type="AlphaFoldDB" id="F7VEV9"/>